<feature type="transmembrane region" description="Helical" evidence="1">
    <location>
        <begin position="64"/>
        <end position="83"/>
    </location>
</feature>
<feature type="transmembrane region" description="Helical" evidence="1">
    <location>
        <begin position="12"/>
        <end position="33"/>
    </location>
</feature>
<dbReference type="Pfam" id="PF03649">
    <property type="entry name" value="UPF0014"/>
    <property type="match status" value="1"/>
</dbReference>
<proteinExistence type="predicted"/>
<evidence type="ECO:0000256" key="1">
    <source>
        <dbReference type="SAM" id="Phobius"/>
    </source>
</evidence>
<dbReference type="EMBL" id="CP034412">
    <property type="protein sequence ID" value="QCY48564.1"/>
    <property type="molecule type" value="Genomic_DNA"/>
</dbReference>
<keyword evidence="1" id="KW-0472">Membrane</keyword>
<dbReference type="RefSeq" id="WP_217496542.1">
    <property type="nucleotide sequence ID" value="NZ_CP034412.1"/>
</dbReference>
<dbReference type="AlphaFoldDB" id="A0A5B7WZ94"/>
<sequence length="129" mass="14090">MSQDSTLLHTGWPMWVMLVLVTGIAALFAQRFLLLPACQILTAVLRALAQMLVVALAISQLSRSWWLTVLFLLLMFVVAALTSTRRIGALAWWAPGIAIAAGVLPVVGVMLGFGCCRSPPWPWWRSSGN</sequence>
<reference evidence="2 3" key="1">
    <citation type="submission" date="2018-12" db="EMBL/GenBank/DDBJ databases">
        <title>Complete Genome Sequence of Glutamicibacter creatinolyticus strain LGCM259,isolated from an abscess of a 12-year-old mare in Italy.</title>
        <authorList>
            <person name="Santos R.G."/>
            <person name="Silva A.L."/>
            <person name="Seyffert N."/>
            <person name="Castro T.L.P."/>
            <person name="Attili A.R."/>
            <person name="Rifici C."/>
            <person name="Mazzullo G."/>
            <person name="Brenig B."/>
            <person name="Venanzi F."/>
            <person name="Azevedo V."/>
        </authorList>
    </citation>
    <scope>NUCLEOTIDE SEQUENCE [LARGE SCALE GENOMIC DNA]</scope>
    <source>
        <strain evidence="2 3">LGCM 259</strain>
    </source>
</reference>
<feature type="transmembrane region" description="Helical" evidence="1">
    <location>
        <begin position="90"/>
        <end position="113"/>
    </location>
</feature>
<feature type="transmembrane region" description="Helical" evidence="1">
    <location>
        <begin position="40"/>
        <end position="58"/>
    </location>
</feature>
<name>A0A5B7WZ94_9MICC</name>
<accession>A0A5B7WZ94</accession>
<dbReference type="InterPro" id="IPR005226">
    <property type="entry name" value="UPF0014_fam"/>
</dbReference>
<keyword evidence="3" id="KW-1185">Reference proteome</keyword>
<evidence type="ECO:0000313" key="2">
    <source>
        <dbReference type="EMBL" id="QCY48564.1"/>
    </source>
</evidence>
<keyword evidence="1" id="KW-1133">Transmembrane helix</keyword>
<keyword evidence="1" id="KW-0812">Transmembrane</keyword>
<organism evidence="2 3">
    <name type="scientific">Glutamicibacter creatinolyticus</name>
    <dbReference type="NCBI Taxonomy" id="162496"/>
    <lineage>
        <taxon>Bacteria</taxon>
        <taxon>Bacillati</taxon>
        <taxon>Actinomycetota</taxon>
        <taxon>Actinomycetes</taxon>
        <taxon>Micrococcales</taxon>
        <taxon>Micrococcaceae</taxon>
        <taxon>Glutamicibacter</taxon>
    </lineage>
</organism>
<gene>
    <name evidence="2" type="ORF">GcLGCM259_2857</name>
</gene>
<dbReference type="Proteomes" id="UP000307000">
    <property type="component" value="Chromosome"/>
</dbReference>
<evidence type="ECO:0000313" key="3">
    <source>
        <dbReference type="Proteomes" id="UP000307000"/>
    </source>
</evidence>
<dbReference type="KEGG" id="gcr:GcLGCM259_2857"/>
<protein>
    <submittedName>
        <fullName evidence="2">NCS1 family nucleobase:cation symporter-1</fullName>
    </submittedName>
</protein>